<feature type="domain" description="Glycoside hydrolase family 65 central catalytic" evidence="4">
    <location>
        <begin position="322"/>
        <end position="682"/>
    </location>
</feature>
<dbReference type="InterPro" id="IPR017045">
    <property type="entry name" value="Malt_Pase/Glycosyl_Hdrlase"/>
</dbReference>
<gene>
    <name evidence="7" type="ORF">DXN04_25485</name>
</gene>
<keyword evidence="8" id="KW-1185">Reference proteome</keyword>
<dbReference type="OrthoDB" id="9758855at2"/>
<dbReference type="InterPro" id="IPR012341">
    <property type="entry name" value="6hp_glycosidase-like_sf"/>
</dbReference>
<dbReference type="Pfam" id="PF03636">
    <property type="entry name" value="Glyco_hydro_65N"/>
    <property type="match status" value="1"/>
</dbReference>
<dbReference type="InterPro" id="IPR005194">
    <property type="entry name" value="Glyco_hydro_65_C"/>
</dbReference>
<dbReference type="GO" id="GO:0016757">
    <property type="term" value="F:glycosyltransferase activity"/>
    <property type="evidence" value="ECO:0007669"/>
    <property type="project" value="UniProtKB-ARBA"/>
</dbReference>
<feature type="binding site" evidence="3">
    <location>
        <begin position="594"/>
        <end position="595"/>
    </location>
    <ligand>
        <name>substrate</name>
    </ligand>
</feature>
<evidence type="ECO:0000259" key="4">
    <source>
        <dbReference type="Pfam" id="PF03632"/>
    </source>
</evidence>
<feature type="domain" description="Glycoside hydrolase family 65 C-terminal" evidence="5">
    <location>
        <begin position="691"/>
        <end position="752"/>
    </location>
</feature>
<dbReference type="Gene3D" id="2.70.98.40">
    <property type="entry name" value="Glycoside hydrolase, family 65, N-terminal domain"/>
    <property type="match status" value="1"/>
</dbReference>
<accession>A0A3E1NW32</accession>
<protein>
    <submittedName>
        <fullName evidence="7">Glycoside hydrolase family 65 protein</fullName>
    </submittedName>
</protein>
<feature type="active site" description="Proton donor" evidence="2">
    <location>
        <position position="488"/>
    </location>
</feature>
<dbReference type="EMBL" id="QTJV01000010">
    <property type="protein sequence ID" value="RFM32140.1"/>
    <property type="molecule type" value="Genomic_DNA"/>
</dbReference>
<evidence type="ECO:0000256" key="1">
    <source>
        <dbReference type="ARBA" id="ARBA00006768"/>
    </source>
</evidence>
<dbReference type="NCBIfam" id="NF010380">
    <property type="entry name" value="PRK13807.1"/>
    <property type="match status" value="1"/>
</dbReference>
<dbReference type="InterPro" id="IPR008928">
    <property type="entry name" value="6-hairpin_glycosidase_sf"/>
</dbReference>
<dbReference type="GO" id="GO:0004553">
    <property type="term" value="F:hydrolase activity, hydrolyzing O-glycosyl compounds"/>
    <property type="evidence" value="ECO:0007669"/>
    <property type="project" value="TreeGrafter"/>
</dbReference>
<feature type="binding site" evidence="3">
    <location>
        <begin position="357"/>
        <end position="358"/>
    </location>
    <ligand>
        <name>substrate</name>
    </ligand>
</feature>
<evidence type="ECO:0000256" key="3">
    <source>
        <dbReference type="PIRSR" id="PIRSR036289-51"/>
    </source>
</evidence>
<dbReference type="InterPro" id="IPR005195">
    <property type="entry name" value="Glyco_hydro_65_M"/>
</dbReference>
<dbReference type="PIRSF" id="PIRSF036289">
    <property type="entry name" value="Glycosyl_hydrolase_malt_phosph"/>
    <property type="match status" value="1"/>
</dbReference>
<dbReference type="Proteomes" id="UP000261174">
    <property type="component" value="Unassembled WGS sequence"/>
</dbReference>
<dbReference type="InterPro" id="IPR011013">
    <property type="entry name" value="Gal_mutarotase_sf_dom"/>
</dbReference>
<dbReference type="SUPFAM" id="SSF48208">
    <property type="entry name" value="Six-hairpin glycosidases"/>
    <property type="match status" value="1"/>
</dbReference>
<dbReference type="AlphaFoldDB" id="A0A3E1NW32"/>
<evidence type="ECO:0000259" key="5">
    <source>
        <dbReference type="Pfam" id="PF03633"/>
    </source>
</evidence>
<sequence>MKQYIKVDEWNIIEEGFIPGYNKISESIFSLGNGRMGQRGNFEETYSGETLQGSYVAGIYYPDKTRVGWWKNGYPEYFAKVLNAANWIGLEIRIDGEVLDLHHATVSEFRRVLNMKEGYLERTFTATLSSGKKLAVRATRFCSIVDDEAGALRYSITPLNFDGQIEIVSFIDGAIRNQDSNYDEGFWDLVEGSVQDNSAYLTLRTRKTGFDVCTGMLFHVYQGGNQLASAVSPVQKDKFVGAKVTVAAKRDQATVIVKYAANLSSENHSRADLVTACKKVVAAVAAKGFERLLEEQAAAWAAKWQESDIVITGDAAAQQGIRFNIFQLNQTYTGEDARLNIGPKGFTGEKYGGSTYWDTEAYCIPFYLATAEQQVARNLLVYRYNQLDKAIENAAKLGFGKGAALYPMVTMNGEECHNEWEITFEEIHRNAAIAFAIYNYIRYTGDTAYLAEYGLEVLIGIARFWAQRVNWSEARRQYVMLGVTGPNEYENNINNNWYTSTMATWCLQYTIESLAHATDAIIKKTAFDAGTEVKQWQHIIDNMYYPEDAERGIFLQQDGYLDKEQILVKDLDPAQRPLNQKWSWDRILRSCFIKQADVLQGFYFLEDRFDMDTLRRNFDFYEPRTVHESSLSPCIHAILAAKLGDGERAYEFYLRTSRLDLDDYNNDTEDGLHITSMAGTWMSVVEGFAGMRVRDGQLQFTPFLPGKWQSFAFSIRFRTNILKVEINQHRVVIENKEGGDVAVKVYDETYIVKAGTVVQLNNRNK</sequence>
<evidence type="ECO:0000313" key="7">
    <source>
        <dbReference type="EMBL" id="RFM32140.1"/>
    </source>
</evidence>
<dbReference type="InterPro" id="IPR037018">
    <property type="entry name" value="GH65_N"/>
</dbReference>
<dbReference type="Gene3D" id="1.50.10.10">
    <property type="match status" value="1"/>
</dbReference>
<dbReference type="InterPro" id="IPR005196">
    <property type="entry name" value="Glyco_hydro_65_N"/>
</dbReference>
<dbReference type="PANTHER" id="PTHR11051:SF14">
    <property type="entry name" value="MALTOSE PHOSPHORYLASE"/>
    <property type="match status" value="1"/>
</dbReference>
<organism evidence="7 8">
    <name type="scientific">Chitinophaga silvisoli</name>
    <dbReference type="NCBI Taxonomy" id="2291814"/>
    <lineage>
        <taxon>Bacteria</taxon>
        <taxon>Pseudomonadati</taxon>
        <taxon>Bacteroidota</taxon>
        <taxon>Chitinophagia</taxon>
        <taxon>Chitinophagales</taxon>
        <taxon>Chitinophagaceae</taxon>
        <taxon>Chitinophaga</taxon>
    </lineage>
</organism>
<feature type="domain" description="Glycoside hydrolase family 65 N-terminal" evidence="6">
    <location>
        <begin position="14"/>
        <end position="265"/>
    </location>
</feature>
<evidence type="ECO:0000256" key="2">
    <source>
        <dbReference type="PIRSR" id="PIRSR036289-50"/>
    </source>
</evidence>
<evidence type="ECO:0000259" key="6">
    <source>
        <dbReference type="Pfam" id="PF03636"/>
    </source>
</evidence>
<dbReference type="Gene3D" id="2.60.420.10">
    <property type="entry name" value="Maltose phosphorylase, domain 3"/>
    <property type="match status" value="1"/>
</dbReference>
<evidence type="ECO:0000313" key="8">
    <source>
        <dbReference type="Proteomes" id="UP000261174"/>
    </source>
</evidence>
<name>A0A3E1NW32_9BACT</name>
<dbReference type="Pfam" id="PF03633">
    <property type="entry name" value="Glyco_hydro_65C"/>
    <property type="match status" value="1"/>
</dbReference>
<dbReference type="GO" id="GO:0005975">
    <property type="term" value="P:carbohydrate metabolic process"/>
    <property type="evidence" value="ECO:0007669"/>
    <property type="project" value="InterPro"/>
</dbReference>
<reference evidence="7 8" key="1">
    <citation type="submission" date="2018-08" db="EMBL/GenBank/DDBJ databases">
        <title>Chitinophaga sp. K20C18050901, a novel bacterium isolated from forest soil.</title>
        <authorList>
            <person name="Wang C."/>
        </authorList>
    </citation>
    <scope>NUCLEOTIDE SEQUENCE [LARGE SCALE GENOMIC DNA]</scope>
    <source>
        <strain evidence="7 8">K20C18050901</strain>
    </source>
</reference>
<dbReference type="RefSeq" id="WP_116856226.1">
    <property type="nucleotide sequence ID" value="NZ_QTJV01000010.1"/>
</dbReference>
<dbReference type="SUPFAM" id="SSF74650">
    <property type="entry name" value="Galactose mutarotase-like"/>
    <property type="match status" value="1"/>
</dbReference>
<dbReference type="PANTHER" id="PTHR11051">
    <property type="entry name" value="GLYCOSYL HYDROLASE-RELATED"/>
    <property type="match status" value="1"/>
</dbReference>
<keyword evidence="7" id="KW-0378">Hydrolase</keyword>
<proteinExistence type="inferred from homology"/>
<comment type="similarity">
    <text evidence="1">Belongs to the glycosyl hydrolase 65 family.</text>
</comment>
<dbReference type="GO" id="GO:0030246">
    <property type="term" value="F:carbohydrate binding"/>
    <property type="evidence" value="ECO:0007669"/>
    <property type="project" value="InterPro"/>
</dbReference>
<comment type="caution">
    <text evidence="7">The sequence shown here is derived from an EMBL/GenBank/DDBJ whole genome shotgun (WGS) entry which is preliminary data.</text>
</comment>
<dbReference type="Pfam" id="PF03632">
    <property type="entry name" value="Glyco_hydro_65m"/>
    <property type="match status" value="1"/>
</dbReference>